<evidence type="ECO:0000256" key="10">
    <source>
        <dbReference type="SAM" id="SignalP"/>
    </source>
</evidence>
<dbReference type="STRING" id="946362.F2U7D4"/>
<dbReference type="FunCoup" id="F2U7D4">
    <property type="interactions" value="1290"/>
</dbReference>
<feature type="chain" id="PRO_5003287198" description="GOLD domain-containing protein" evidence="10">
    <location>
        <begin position="31"/>
        <end position="228"/>
    </location>
</feature>
<feature type="signal peptide" evidence="10">
    <location>
        <begin position="1"/>
        <end position="30"/>
    </location>
</feature>
<dbReference type="RefSeq" id="XP_004994855.1">
    <property type="nucleotide sequence ID" value="XM_004994798.1"/>
</dbReference>
<protein>
    <recommendedName>
        <fullName evidence="11">GOLD domain-containing protein</fullName>
    </recommendedName>
</protein>
<feature type="transmembrane region" description="Helical" evidence="9">
    <location>
        <begin position="191"/>
        <end position="213"/>
    </location>
</feature>
<dbReference type="InterPro" id="IPR036598">
    <property type="entry name" value="GOLD_dom_sf"/>
</dbReference>
<organism evidence="13">
    <name type="scientific">Salpingoeca rosetta (strain ATCC 50818 / BSB-021)</name>
    <dbReference type="NCBI Taxonomy" id="946362"/>
    <lineage>
        <taxon>Eukaryota</taxon>
        <taxon>Choanoflagellata</taxon>
        <taxon>Craspedida</taxon>
        <taxon>Salpingoecidae</taxon>
        <taxon>Salpingoeca</taxon>
    </lineage>
</organism>
<evidence type="ECO:0000256" key="5">
    <source>
        <dbReference type="ARBA" id="ARBA00022989"/>
    </source>
</evidence>
<evidence type="ECO:0000313" key="13">
    <source>
        <dbReference type="Proteomes" id="UP000007799"/>
    </source>
</evidence>
<evidence type="ECO:0000256" key="2">
    <source>
        <dbReference type="ARBA" id="ARBA00007104"/>
    </source>
</evidence>
<dbReference type="SUPFAM" id="SSF101576">
    <property type="entry name" value="Supernatant protein factor (SPF), C-terminal domain"/>
    <property type="match status" value="1"/>
</dbReference>
<dbReference type="GO" id="GO:0016020">
    <property type="term" value="C:membrane"/>
    <property type="evidence" value="ECO:0007669"/>
    <property type="project" value="UniProtKB-SubCell"/>
</dbReference>
<evidence type="ECO:0000259" key="11">
    <source>
        <dbReference type="PROSITE" id="PS50866"/>
    </source>
</evidence>
<evidence type="ECO:0000256" key="3">
    <source>
        <dbReference type="ARBA" id="ARBA00022692"/>
    </source>
</evidence>
<dbReference type="InParanoid" id="F2U7D4"/>
<dbReference type="InterPro" id="IPR009038">
    <property type="entry name" value="GOLD_dom"/>
</dbReference>
<gene>
    <name evidence="12" type="ORF">PTSG_03959</name>
</gene>
<name>F2U7D4_SALR5</name>
<keyword evidence="6 9" id="KW-0472">Membrane</keyword>
<dbReference type="GeneID" id="16075435"/>
<dbReference type="InterPro" id="IPR015720">
    <property type="entry name" value="Emp24-like"/>
</dbReference>
<evidence type="ECO:0000256" key="8">
    <source>
        <dbReference type="RuleBase" id="RU003827"/>
    </source>
</evidence>
<comment type="similarity">
    <text evidence="2 8">Belongs to the EMP24/GP25L family.</text>
</comment>
<dbReference type="PANTHER" id="PTHR22811">
    <property type="entry name" value="TRANSMEMBRANE EMP24 DOMAIN-CONTAINING PROTEIN"/>
    <property type="match status" value="1"/>
</dbReference>
<evidence type="ECO:0000313" key="12">
    <source>
        <dbReference type="EMBL" id="EGD83351.1"/>
    </source>
</evidence>
<dbReference type="OrthoDB" id="5976732at2759"/>
<dbReference type="Pfam" id="PF01105">
    <property type="entry name" value="EMP24_GP25L"/>
    <property type="match status" value="1"/>
</dbReference>
<dbReference type="GO" id="GO:0012505">
    <property type="term" value="C:endomembrane system"/>
    <property type="evidence" value="ECO:0007669"/>
    <property type="project" value="UniProtKB-SubCell"/>
</dbReference>
<evidence type="ECO:0000256" key="7">
    <source>
        <dbReference type="ARBA" id="ARBA00037847"/>
    </source>
</evidence>
<keyword evidence="4 10" id="KW-0732">Signal</keyword>
<evidence type="ECO:0000256" key="6">
    <source>
        <dbReference type="ARBA" id="ARBA00023136"/>
    </source>
</evidence>
<dbReference type="PROSITE" id="PS51257">
    <property type="entry name" value="PROKAR_LIPOPROTEIN"/>
    <property type="match status" value="1"/>
</dbReference>
<dbReference type="Proteomes" id="UP000007799">
    <property type="component" value="Unassembled WGS sequence"/>
</dbReference>
<evidence type="ECO:0000256" key="4">
    <source>
        <dbReference type="ARBA" id="ARBA00022729"/>
    </source>
</evidence>
<feature type="domain" description="GOLD" evidence="11">
    <location>
        <begin position="45"/>
        <end position="127"/>
    </location>
</feature>
<keyword evidence="3 8" id="KW-0812">Transmembrane</keyword>
<dbReference type="SMART" id="SM01190">
    <property type="entry name" value="EMP24_GP25L"/>
    <property type="match status" value="1"/>
</dbReference>
<dbReference type="OMA" id="GQDQEDW"/>
<keyword evidence="13" id="KW-1185">Reference proteome</keyword>
<dbReference type="PROSITE" id="PS50866">
    <property type="entry name" value="GOLD"/>
    <property type="match status" value="1"/>
</dbReference>
<comment type="subcellular location">
    <subcellularLocation>
        <location evidence="7">Endomembrane system</location>
        <topology evidence="7">Single-pass membrane protein</topology>
    </subcellularLocation>
    <subcellularLocation>
        <location evidence="1 8">Membrane</location>
        <topology evidence="1 8">Single-pass type I membrane protein</topology>
    </subcellularLocation>
</comment>
<evidence type="ECO:0000256" key="1">
    <source>
        <dbReference type="ARBA" id="ARBA00004479"/>
    </source>
</evidence>
<keyword evidence="5 9" id="KW-1133">Transmembrane helix</keyword>
<evidence type="ECO:0000256" key="9">
    <source>
        <dbReference type="SAM" id="Phobius"/>
    </source>
</evidence>
<dbReference type="KEGG" id="sre:PTSG_03959"/>
<proteinExistence type="inferred from homology"/>
<dbReference type="EMBL" id="GL832963">
    <property type="protein sequence ID" value="EGD83351.1"/>
    <property type="molecule type" value="Genomic_DNA"/>
</dbReference>
<dbReference type="AlphaFoldDB" id="F2U7D4"/>
<sequence>MVNMAARRAATVAALLVVVVVAGCVGGVAASTEQSLTLLLDAGENQCIYEDVAEHMNIRMEFQVIAGANLDVDYTVVSPSGHVRDQGKRLTHSMFKGPNAEPGTWKFCFSNRFSVLHEKAVHFSLILDDGDPVESWESQLPVSPAGETVESITKYAMRLRVHFKQIIRDQTHLWAREARHRQTAQFNNERIGVVSAVEIAIIISIGLIQVYVVRSFFKTPSTKAAAKS</sequence>
<reference evidence="12" key="1">
    <citation type="submission" date="2009-08" db="EMBL/GenBank/DDBJ databases">
        <title>Annotation of Salpingoeca rosetta.</title>
        <authorList>
            <consortium name="The Broad Institute Genome Sequencing Platform"/>
            <person name="Russ C."/>
            <person name="Cuomo C."/>
            <person name="Burger G."/>
            <person name="Gray M.W."/>
            <person name="Holland P.W.H."/>
            <person name="King N."/>
            <person name="Lang F.B.F."/>
            <person name="Roger A.J."/>
            <person name="Ruiz-Trillo I."/>
            <person name="Young S.K."/>
            <person name="Zeng Q."/>
            <person name="Gargeya S."/>
            <person name="Alvarado L."/>
            <person name="Berlin A."/>
            <person name="Chapman S.B."/>
            <person name="Chen Z."/>
            <person name="Freedman E."/>
            <person name="Gellesch M."/>
            <person name="Goldberg J."/>
            <person name="Griggs A."/>
            <person name="Gujja S."/>
            <person name="Heilman E."/>
            <person name="Heiman D."/>
            <person name="Howarth C."/>
            <person name="Mehta T."/>
            <person name="Neiman D."/>
            <person name="Pearson M."/>
            <person name="Roberts A."/>
            <person name="Saif S."/>
            <person name="Shea T."/>
            <person name="Shenoy N."/>
            <person name="Sisk P."/>
            <person name="Stolte C."/>
            <person name="Sykes S."/>
            <person name="White J."/>
            <person name="Yandava C."/>
            <person name="Haas B."/>
            <person name="Nusbaum C."/>
            <person name="Birren B."/>
        </authorList>
    </citation>
    <scope>NUCLEOTIDE SEQUENCE [LARGE SCALE GENOMIC DNA]</scope>
    <source>
        <strain evidence="12">ATCC 50818</strain>
    </source>
</reference>
<dbReference type="eggNOG" id="KOG1693">
    <property type="taxonomic scope" value="Eukaryota"/>
</dbReference>
<accession>F2U7D4</accession>